<reference evidence="3" key="2">
    <citation type="submission" date="2009-10" db="EMBL/GenBank/DDBJ databases">
        <title>The genome sequence of Streptomyces pristinaespiralis strain ATCC 25486.</title>
        <authorList>
            <consortium name="The Broad Institute Genome Sequencing Platform"/>
            <consortium name="Broad Institute Microbial Sequencing Center"/>
            <person name="Fischbach M."/>
            <person name="Godfrey P."/>
            <person name="Ward D."/>
            <person name="Young S."/>
            <person name="Zeng Q."/>
            <person name="Koehrsen M."/>
            <person name="Alvarado L."/>
            <person name="Berlin A.M."/>
            <person name="Bochicchio J."/>
            <person name="Borenstein D."/>
            <person name="Chapman S.B."/>
            <person name="Chen Z."/>
            <person name="Engels R."/>
            <person name="Freedman E."/>
            <person name="Gellesch M."/>
            <person name="Goldberg J."/>
            <person name="Griggs A."/>
            <person name="Gujja S."/>
            <person name="Heilman E.R."/>
            <person name="Heiman D.I."/>
            <person name="Hepburn T.A."/>
            <person name="Howarth C."/>
            <person name="Jen D."/>
            <person name="Larson L."/>
            <person name="Lewis B."/>
            <person name="Mehta T."/>
            <person name="Park D."/>
            <person name="Pearson M."/>
            <person name="Richards J."/>
            <person name="Roberts A."/>
            <person name="Saif S."/>
            <person name="Shea T.D."/>
            <person name="Shenoy N."/>
            <person name="Sisk P."/>
            <person name="Stolte C."/>
            <person name="Sykes S.N."/>
            <person name="Thomson T."/>
            <person name="Walk T."/>
            <person name="White J."/>
            <person name="Yandava C."/>
            <person name="Straight P."/>
            <person name="Clardy J."/>
            <person name="Hung D."/>
            <person name="Kolter R."/>
            <person name="Mekalanos J."/>
            <person name="Walker S."/>
            <person name="Walsh C.T."/>
            <person name="Wieland-Brown L.C."/>
            <person name="Haas B."/>
            <person name="Nusbaum C."/>
            <person name="Birren B."/>
        </authorList>
    </citation>
    <scope>NUCLEOTIDE SEQUENCE [LARGE SCALE GENOMIC DNA]</scope>
    <source>
        <strain evidence="3">ATCC 25486 / DSM 40338 / CBS 914.69 / JCM 4507 / NBRC 13074 / NRRL 2958 / 5647</strain>
    </source>
</reference>
<dbReference type="AlphaFoldDB" id="D6X9R7"/>
<name>D6X9R7_STRE2</name>
<feature type="non-terminal residue" evidence="2">
    <location>
        <position position="109"/>
    </location>
</feature>
<dbReference type="Gene3D" id="3.30.450.20">
    <property type="entry name" value="PAS domain"/>
    <property type="match status" value="1"/>
</dbReference>
<accession>D6X9R7</accession>
<keyword evidence="3" id="KW-1185">Reference proteome</keyword>
<organism evidence="2 3">
    <name type="scientific">Streptomyces pristinaespiralis (strain ATCC 25486 / DSM 40338 / CBS 914.69 / JCM 4507 / KCC S-0507 / NBRC 13074 / NRRL 2958 / 5647)</name>
    <dbReference type="NCBI Taxonomy" id="457429"/>
    <lineage>
        <taxon>Bacteria</taxon>
        <taxon>Bacillati</taxon>
        <taxon>Actinomycetota</taxon>
        <taxon>Actinomycetes</taxon>
        <taxon>Kitasatosporales</taxon>
        <taxon>Streptomycetaceae</taxon>
        <taxon>Streptomyces</taxon>
    </lineage>
</organism>
<protein>
    <submittedName>
        <fullName evidence="2">Magnesium or manganese-dependent protein phosphatase</fullName>
    </submittedName>
</protein>
<feature type="domain" description="PAS fold-4" evidence="1">
    <location>
        <begin position="2"/>
        <end position="103"/>
    </location>
</feature>
<gene>
    <name evidence="2" type="ORF">SSDG_06034</name>
</gene>
<dbReference type="Proteomes" id="UP000002805">
    <property type="component" value="Chromosome"/>
</dbReference>
<evidence type="ECO:0000313" key="2">
    <source>
        <dbReference type="EMBL" id="EFH30817.1"/>
    </source>
</evidence>
<evidence type="ECO:0000313" key="3">
    <source>
        <dbReference type="Proteomes" id="UP000002805"/>
    </source>
</evidence>
<dbReference type="InterPro" id="IPR013656">
    <property type="entry name" value="PAS_4"/>
</dbReference>
<evidence type="ECO:0000259" key="1">
    <source>
        <dbReference type="Pfam" id="PF08448"/>
    </source>
</evidence>
<dbReference type="HOGENOM" id="CLU_2189702_0_0_11"/>
<dbReference type="Pfam" id="PF08448">
    <property type="entry name" value="PAS_4"/>
    <property type="match status" value="1"/>
</dbReference>
<dbReference type="EMBL" id="CM000950">
    <property type="protein sequence ID" value="EFH30817.1"/>
    <property type="molecule type" value="Genomic_DNA"/>
</dbReference>
<sequence length="109" mass="12278">MLDDQLTVVRADGPDAAAEGAGHLLGRPFTEVYRLDEPHTAEGLLREVLISGRPATDHVFRGRRAGEEGPDRRFLMQAYRLDDHRGRSLGRVLACMADVTQREKARRRK</sequence>
<proteinExistence type="predicted"/>
<reference evidence="3" key="1">
    <citation type="submission" date="2008-02" db="EMBL/GenBank/DDBJ databases">
        <authorList>
            <consortium name="The Broad Institute Genome Sequencing Platform"/>
            <person name="Fischbach M."/>
            <person name="Ward D."/>
            <person name="Young S."/>
            <person name="Jaffe D."/>
            <person name="Gnerre S."/>
            <person name="Berlin A."/>
            <person name="Heiman D."/>
            <person name="Hepburn T."/>
            <person name="Sykes S."/>
            <person name="Alvarado L."/>
            <person name="Kodira C.D."/>
            <person name="Straight P."/>
            <person name="Clardy J."/>
            <person name="Hung D."/>
            <person name="Kolter R."/>
            <person name="Mekalanos J."/>
            <person name="Walker S."/>
            <person name="Walsh C.T."/>
            <person name="Lander E."/>
            <person name="Galagan J."/>
            <person name="Nusbaum C."/>
            <person name="Birren B."/>
        </authorList>
    </citation>
    <scope>NUCLEOTIDE SEQUENCE [LARGE SCALE GENOMIC DNA]</scope>
    <source>
        <strain evidence="3">ATCC 25486 / DSM 40338 / CBS 914.69 / JCM 4507 / NBRC 13074 / NRRL 2958 / 5647</strain>
    </source>
</reference>